<sequence length="125" mass="13203">MTTTADTAPLCLLADIPDGNAIEIETLVDGEVESLLVYRHGDEAHAYFNVCPHAGRRLDYAPGKFLVRSGQIICAAHGATFTAESGDCTAGPCRGDRLRAVPVGVFDGAVRLDSEEPRTPTGTSD</sequence>
<evidence type="ECO:0000313" key="6">
    <source>
        <dbReference type="EMBL" id="MDQ0010896.1"/>
    </source>
</evidence>
<name>A0ABT9T2P3_9GAMM</name>
<dbReference type="Gene3D" id="2.102.10.10">
    <property type="entry name" value="Rieske [2Fe-2S] iron-sulphur domain"/>
    <property type="match status" value="1"/>
</dbReference>
<keyword evidence="1" id="KW-0001">2Fe-2S</keyword>
<accession>A0ABT9T2P3</accession>
<dbReference type="EMBL" id="JAUSSK010000004">
    <property type="protein sequence ID" value="MDQ0010896.1"/>
    <property type="molecule type" value="Genomic_DNA"/>
</dbReference>
<dbReference type="Proteomes" id="UP001237737">
    <property type="component" value="Unassembled WGS sequence"/>
</dbReference>
<keyword evidence="2" id="KW-0479">Metal-binding</keyword>
<reference evidence="6 7" key="1">
    <citation type="submission" date="2023-07" db="EMBL/GenBank/DDBJ databases">
        <title>Sorghum-associated microbial communities from plants grown in Nebraska, USA.</title>
        <authorList>
            <person name="Schachtman D."/>
        </authorList>
    </citation>
    <scope>NUCLEOTIDE SEQUENCE [LARGE SCALE GENOMIC DNA]</scope>
    <source>
        <strain evidence="6 7">CC60</strain>
    </source>
</reference>
<comment type="caution">
    <text evidence="6">The sequence shown here is derived from an EMBL/GenBank/DDBJ whole genome shotgun (WGS) entry which is preliminary data.</text>
</comment>
<gene>
    <name evidence="6" type="ORF">J2T07_003102</name>
</gene>
<evidence type="ECO:0000256" key="4">
    <source>
        <dbReference type="ARBA" id="ARBA00023014"/>
    </source>
</evidence>
<evidence type="ECO:0000313" key="7">
    <source>
        <dbReference type="Proteomes" id="UP001237737"/>
    </source>
</evidence>
<organism evidence="6 7">
    <name type="scientific">Luteibacter jiangsuensis</name>
    <dbReference type="NCBI Taxonomy" id="637577"/>
    <lineage>
        <taxon>Bacteria</taxon>
        <taxon>Pseudomonadati</taxon>
        <taxon>Pseudomonadota</taxon>
        <taxon>Gammaproteobacteria</taxon>
        <taxon>Lysobacterales</taxon>
        <taxon>Rhodanobacteraceae</taxon>
        <taxon>Luteibacter</taxon>
    </lineage>
</organism>
<dbReference type="CDD" id="cd03467">
    <property type="entry name" value="Rieske"/>
    <property type="match status" value="1"/>
</dbReference>
<evidence type="ECO:0000256" key="3">
    <source>
        <dbReference type="ARBA" id="ARBA00023004"/>
    </source>
</evidence>
<feature type="domain" description="Rieske" evidence="5">
    <location>
        <begin position="8"/>
        <end position="112"/>
    </location>
</feature>
<dbReference type="InterPro" id="IPR017941">
    <property type="entry name" value="Rieske_2Fe-2S"/>
</dbReference>
<dbReference type="PANTHER" id="PTHR40261">
    <property type="match status" value="1"/>
</dbReference>
<proteinExistence type="predicted"/>
<keyword evidence="3" id="KW-0408">Iron</keyword>
<dbReference type="RefSeq" id="WP_306850986.1">
    <property type="nucleotide sequence ID" value="NZ_JAUSSK010000004.1"/>
</dbReference>
<protein>
    <submittedName>
        <fullName evidence="6">Nitrite reductase/ring-hydroxylating ferredoxin subunit</fullName>
    </submittedName>
</protein>
<dbReference type="SUPFAM" id="SSF50022">
    <property type="entry name" value="ISP domain"/>
    <property type="match status" value="1"/>
</dbReference>
<keyword evidence="4" id="KW-0411">Iron-sulfur</keyword>
<dbReference type="InterPro" id="IPR036922">
    <property type="entry name" value="Rieske_2Fe-2S_sf"/>
</dbReference>
<dbReference type="PROSITE" id="PS51296">
    <property type="entry name" value="RIESKE"/>
    <property type="match status" value="1"/>
</dbReference>
<dbReference type="PANTHER" id="PTHR40261:SF1">
    <property type="entry name" value="RIESKE DOMAIN-CONTAINING PROTEIN"/>
    <property type="match status" value="1"/>
</dbReference>
<keyword evidence="7" id="KW-1185">Reference proteome</keyword>
<evidence type="ECO:0000259" key="5">
    <source>
        <dbReference type="PROSITE" id="PS51296"/>
    </source>
</evidence>
<evidence type="ECO:0000256" key="2">
    <source>
        <dbReference type="ARBA" id="ARBA00022723"/>
    </source>
</evidence>
<evidence type="ECO:0000256" key="1">
    <source>
        <dbReference type="ARBA" id="ARBA00022714"/>
    </source>
</evidence>
<dbReference type="Pfam" id="PF00355">
    <property type="entry name" value="Rieske"/>
    <property type="match status" value="1"/>
</dbReference>